<feature type="transmembrane region" description="Helical" evidence="2">
    <location>
        <begin position="54"/>
        <end position="71"/>
    </location>
</feature>
<feature type="transmembrane region" description="Helical" evidence="2">
    <location>
        <begin position="160"/>
        <end position="184"/>
    </location>
</feature>
<evidence type="ECO:0000313" key="3">
    <source>
        <dbReference type="EMBL" id="KAJ8032146.1"/>
    </source>
</evidence>
<dbReference type="InterPro" id="IPR037185">
    <property type="entry name" value="EmrE-like"/>
</dbReference>
<evidence type="ECO:0000313" key="4">
    <source>
        <dbReference type="Proteomes" id="UP001152320"/>
    </source>
</evidence>
<evidence type="ECO:0000256" key="1">
    <source>
        <dbReference type="SAM" id="MobiDB-lite"/>
    </source>
</evidence>
<keyword evidence="2" id="KW-0812">Transmembrane</keyword>
<dbReference type="SUPFAM" id="SSF103481">
    <property type="entry name" value="Multidrug resistance efflux transporter EmrE"/>
    <property type="match status" value="2"/>
</dbReference>
<feature type="transmembrane region" description="Helical" evidence="2">
    <location>
        <begin position="348"/>
        <end position="365"/>
    </location>
</feature>
<feature type="transmembrane region" description="Helical" evidence="2">
    <location>
        <begin position="256"/>
        <end position="280"/>
    </location>
</feature>
<feature type="transmembrane region" description="Helical" evidence="2">
    <location>
        <begin position="135"/>
        <end position="154"/>
    </location>
</feature>
<keyword evidence="4" id="KW-1185">Reference proteome</keyword>
<evidence type="ECO:0000256" key="2">
    <source>
        <dbReference type="SAM" id="Phobius"/>
    </source>
</evidence>
<name>A0A9Q1H4M3_HOLLE</name>
<sequence>MEKEHKNGSTDKKYETIDLGSPHKMEESERDPIAPADEDGPPTSDSFEMTSRKLFFGFLIVIGIAVSWVGATQLSQSTYSPNFFAPYFNVWFSTTWMILCYPVFIVGVWIIRPWPSMTTKDIYRDSELIFGRSGLTVRSFSFYIIPFTVCWFITNYMYVWALGLIAAADVTALFSSNTAFIYLFSWLWLKERLILLPAKGTSVLLSIVGIVLISYAEGFEGPSLRGILLSIGSAIGAAVYKVLFKRYVGNANYGQVSLFLTLLGLFNALVLWPFLLAVYYTDFEYWDWSDMPWDYLCGSAAMSVVFNFLINFGIAVTYPLFIALGTVVGIPLNAVVDVVFRDSDFGPYKIGGSACIILGFLIMLIPDKWQERAACWYVRRVPTENNSNPVVYGNETARSEENKI</sequence>
<dbReference type="Proteomes" id="UP001152320">
    <property type="component" value="Chromosome 12"/>
</dbReference>
<accession>A0A9Q1H4M3</accession>
<protein>
    <submittedName>
        <fullName evidence="3">Solute carrier family 35 member F4</fullName>
    </submittedName>
</protein>
<feature type="transmembrane region" description="Helical" evidence="2">
    <location>
        <begin position="196"/>
        <end position="215"/>
    </location>
</feature>
<organism evidence="3 4">
    <name type="scientific">Holothuria leucospilota</name>
    <name type="common">Black long sea cucumber</name>
    <name type="synonym">Mertensiothuria leucospilota</name>
    <dbReference type="NCBI Taxonomy" id="206669"/>
    <lineage>
        <taxon>Eukaryota</taxon>
        <taxon>Metazoa</taxon>
        <taxon>Echinodermata</taxon>
        <taxon>Eleutherozoa</taxon>
        <taxon>Echinozoa</taxon>
        <taxon>Holothuroidea</taxon>
        <taxon>Aspidochirotacea</taxon>
        <taxon>Aspidochirotida</taxon>
        <taxon>Holothuriidae</taxon>
        <taxon>Holothuria</taxon>
    </lineage>
</organism>
<reference evidence="3" key="1">
    <citation type="submission" date="2021-10" db="EMBL/GenBank/DDBJ databases">
        <title>Tropical sea cucumber genome reveals ecological adaptation and Cuvierian tubules defense mechanism.</title>
        <authorList>
            <person name="Chen T."/>
        </authorList>
    </citation>
    <scope>NUCLEOTIDE SEQUENCE</scope>
    <source>
        <strain evidence="3">Nanhai2018</strain>
        <tissue evidence="3">Muscle</tissue>
    </source>
</reference>
<dbReference type="PANTHER" id="PTHR19346">
    <property type="entry name" value="SUGAR PHOSPHATE TRANSPORTER DOMAIN-CONTAINING PROTEIN"/>
    <property type="match status" value="1"/>
</dbReference>
<dbReference type="AlphaFoldDB" id="A0A9Q1H4M3"/>
<proteinExistence type="predicted"/>
<dbReference type="PANTHER" id="PTHR19346:SF4">
    <property type="entry name" value="SUGAR PHOSPHATE TRANSPORTER DOMAIN-CONTAINING PROTEIN"/>
    <property type="match status" value="1"/>
</dbReference>
<feature type="transmembrane region" description="Helical" evidence="2">
    <location>
        <begin position="317"/>
        <end position="336"/>
    </location>
</feature>
<feature type="transmembrane region" description="Helical" evidence="2">
    <location>
        <begin position="227"/>
        <end position="244"/>
    </location>
</feature>
<feature type="transmembrane region" description="Helical" evidence="2">
    <location>
        <begin position="91"/>
        <end position="114"/>
    </location>
</feature>
<gene>
    <name evidence="3" type="ORF">HOLleu_25586</name>
</gene>
<feature type="region of interest" description="Disordered" evidence="1">
    <location>
        <begin position="1"/>
        <end position="45"/>
    </location>
</feature>
<dbReference type="OrthoDB" id="10062838at2759"/>
<comment type="caution">
    <text evidence="3">The sequence shown here is derived from an EMBL/GenBank/DDBJ whole genome shotgun (WGS) entry which is preliminary data.</text>
</comment>
<keyword evidence="2" id="KW-1133">Transmembrane helix</keyword>
<feature type="transmembrane region" description="Helical" evidence="2">
    <location>
        <begin position="292"/>
        <end position="310"/>
    </location>
</feature>
<feature type="compositionally biased region" description="Basic and acidic residues" evidence="1">
    <location>
        <begin position="1"/>
        <end position="32"/>
    </location>
</feature>
<dbReference type="InterPro" id="IPR026505">
    <property type="entry name" value="Solute_c_fam_35_mem_F3/F4"/>
</dbReference>
<dbReference type="EMBL" id="JAIZAY010000012">
    <property type="protein sequence ID" value="KAJ8032146.1"/>
    <property type="molecule type" value="Genomic_DNA"/>
</dbReference>
<keyword evidence="2" id="KW-0472">Membrane</keyword>